<name>A0A939KEV0_9BURK</name>
<dbReference type="Proteomes" id="UP000664731">
    <property type="component" value="Unassembled WGS sequence"/>
</dbReference>
<protein>
    <recommendedName>
        <fullName evidence="2">YCII-related domain-containing protein</fullName>
    </recommendedName>
</protein>
<dbReference type="InterPro" id="IPR051807">
    <property type="entry name" value="Sec-metab_biosynth-assoc"/>
</dbReference>
<dbReference type="EMBL" id="JAFNME010000048">
    <property type="protein sequence ID" value="MBO1250819.1"/>
    <property type="molecule type" value="Genomic_DNA"/>
</dbReference>
<reference evidence="3" key="1">
    <citation type="submission" date="2021-03" db="EMBL/GenBank/DDBJ databases">
        <title>Comamonas denitrificans.</title>
        <authorList>
            <person name="Finster K."/>
        </authorList>
    </citation>
    <scope>NUCLEOTIDE SEQUENCE</scope>
    <source>
        <strain evidence="3">MM2021_4</strain>
    </source>
</reference>
<dbReference type="AlphaFoldDB" id="A0A939KEV0"/>
<dbReference type="RefSeq" id="WP_207576201.1">
    <property type="nucleotide sequence ID" value="NZ_JAFNME010000048.1"/>
</dbReference>
<dbReference type="Pfam" id="PF03795">
    <property type="entry name" value="YCII"/>
    <property type="match status" value="1"/>
</dbReference>
<comment type="similarity">
    <text evidence="1">Belongs to the YciI family.</text>
</comment>
<dbReference type="Gene3D" id="3.30.70.1060">
    <property type="entry name" value="Dimeric alpha+beta barrel"/>
    <property type="match status" value="1"/>
</dbReference>
<dbReference type="SUPFAM" id="SSF54909">
    <property type="entry name" value="Dimeric alpha+beta barrel"/>
    <property type="match status" value="1"/>
</dbReference>
<feature type="domain" description="YCII-related" evidence="2">
    <location>
        <begin position="1"/>
        <end position="86"/>
    </location>
</feature>
<evidence type="ECO:0000313" key="4">
    <source>
        <dbReference type="Proteomes" id="UP000664731"/>
    </source>
</evidence>
<organism evidence="3 4">
    <name type="scientific">Comamonas denitrificans</name>
    <dbReference type="NCBI Taxonomy" id="117506"/>
    <lineage>
        <taxon>Bacteria</taxon>
        <taxon>Pseudomonadati</taxon>
        <taxon>Pseudomonadota</taxon>
        <taxon>Betaproteobacteria</taxon>
        <taxon>Burkholderiales</taxon>
        <taxon>Comamonadaceae</taxon>
        <taxon>Comamonas</taxon>
    </lineage>
</organism>
<dbReference type="InterPro" id="IPR011008">
    <property type="entry name" value="Dimeric_a/b-barrel"/>
</dbReference>
<accession>A0A939KEV0</accession>
<comment type="caution">
    <text evidence="3">The sequence shown here is derived from an EMBL/GenBank/DDBJ whole genome shotgun (WGS) entry which is preliminary data.</text>
</comment>
<keyword evidence="4" id="KW-1185">Reference proteome</keyword>
<evidence type="ECO:0000256" key="1">
    <source>
        <dbReference type="ARBA" id="ARBA00007689"/>
    </source>
</evidence>
<dbReference type="InterPro" id="IPR005545">
    <property type="entry name" value="YCII"/>
</dbReference>
<evidence type="ECO:0000313" key="3">
    <source>
        <dbReference type="EMBL" id="MBO1250819.1"/>
    </source>
</evidence>
<dbReference type="NCBIfam" id="NF009508">
    <property type="entry name" value="PRK12866.1"/>
    <property type="match status" value="1"/>
</dbReference>
<dbReference type="PANTHER" id="PTHR33606">
    <property type="entry name" value="PROTEIN YCII"/>
    <property type="match status" value="1"/>
</dbReference>
<sequence>MHYLLTYHYSADYLQRRGEFRNGHLAGAWAAQGRGELVLGGTTGNPPDSAVFMFDCADPSVIEAFVQADPYVQNGLVLRHTIVPWTTVVGDAAHTPVRPE</sequence>
<gene>
    <name evidence="3" type="ORF">J1777_13485</name>
</gene>
<dbReference type="PANTHER" id="PTHR33606:SF3">
    <property type="entry name" value="PROTEIN YCII"/>
    <property type="match status" value="1"/>
</dbReference>
<evidence type="ECO:0000259" key="2">
    <source>
        <dbReference type="Pfam" id="PF03795"/>
    </source>
</evidence>
<proteinExistence type="inferred from homology"/>